<keyword evidence="5 12" id="KW-0418">Kinase</keyword>
<reference evidence="12 13" key="1">
    <citation type="submission" date="2023-12" db="EMBL/GenBank/DDBJ databases">
        <title>Baltic Sea Cyanobacteria.</title>
        <authorList>
            <person name="Delbaje E."/>
            <person name="Fewer D.P."/>
            <person name="Shishido T.K."/>
        </authorList>
    </citation>
    <scope>NUCLEOTIDE SEQUENCE [LARGE SCALE GENOMIC DNA]</scope>
    <source>
        <strain evidence="12 13">CCNP 1315</strain>
    </source>
</reference>
<dbReference type="Pfam" id="PF00069">
    <property type="entry name" value="Pkinase"/>
    <property type="match status" value="1"/>
</dbReference>
<dbReference type="InterPro" id="IPR017441">
    <property type="entry name" value="Protein_kinase_ATP_BS"/>
</dbReference>
<feature type="binding site" evidence="9">
    <location>
        <position position="43"/>
    </location>
    <ligand>
        <name>ATP</name>
        <dbReference type="ChEBI" id="CHEBI:30616"/>
    </ligand>
</feature>
<evidence type="ECO:0000313" key="13">
    <source>
        <dbReference type="Proteomes" id="UP001301728"/>
    </source>
</evidence>
<dbReference type="PANTHER" id="PTHR24363">
    <property type="entry name" value="SERINE/THREONINE PROTEIN KINASE"/>
    <property type="match status" value="1"/>
</dbReference>
<dbReference type="Gene3D" id="1.10.510.10">
    <property type="entry name" value="Transferase(Phosphotransferase) domain 1"/>
    <property type="match status" value="1"/>
</dbReference>
<dbReference type="InterPro" id="IPR000719">
    <property type="entry name" value="Prot_kinase_dom"/>
</dbReference>
<dbReference type="Proteomes" id="UP001301728">
    <property type="component" value="Unassembled WGS sequence"/>
</dbReference>
<keyword evidence="10" id="KW-1133">Transmembrane helix</keyword>
<evidence type="ECO:0000256" key="2">
    <source>
        <dbReference type="ARBA" id="ARBA00022527"/>
    </source>
</evidence>
<dbReference type="SUPFAM" id="SSF140869">
    <property type="entry name" value="GUN4-like"/>
    <property type="match status" value="1"/>
</dbReference>
<dbReference type="InterPro" id="IPR011009">
    <property type="entry name" value="Kinase-like_dom_sf"/>
</dbReference>
<name>A0ABU5TZN7_9CYAN</name>
<evidence type="ECO:0000256" key="7">
    <source>
        <dbReference type="ARBA" id="ARBA00047899"/>
    </source>
</evidence>
<keyword evidence="10" id="KW-0812">Transmembrane</keyword>
<accession>A0ABU5TZN7</accession>
<comment type="catalytic activity">
    <reaction evidence="7">
        <text>L-threonyl-[protein] + ATP = O-phospho-L-threonyl-[protein] + ADP + H(+)</text>
        <dbReference type="Rhea" id="RHEA:46608"/>
        <dbReference type="Rhea" id="RHEA-COMP:11060"/>
        <dbReference type="Rhea" id="RHEA-COMP:11605"/>
        <dbReference type="ChEBI" id="CHEBI:15378"/>
        <dbReference type="ChEBI" id="CHEBI:30013"/>
        <dbReference type="ChEBI" id="CHEBI:30616"/>
        <dbReference type="ChEBI" id="CHEBI:61977"/>
        <dbReference type="ChEBI" id="CHEBI:456216"/>
        <dbReference type="EC" id="2.7.11.1"/>
    </reaction>
</comment>
<dbReference type="SUPFAM" id="SSF56112">
    <property type="entry name" value="Protein kinase-like (PK-like)"/>
    <property type="match status" value="1"/>
</dbReference>
<dbReference type="SMART" id="SM00220">
    <property type="entry name" value="S_TKc"/>
    <property type="match status" value="1"/>
</dbReference>
<evidence type="ECO:0000313" key="12">
    <source>
        <dbReference type="EMBL" id="MEA5520370.1"/>
    </source>
</evidence>
<evidence type="ECO:0000259" key="11">
    <source>
        <dbReference type="PROSITE" id="PS50011"/>
    </source>
</evidence>
<keyword evidence="2" id="KW-0723">Serine/threonine-protein kinase</keyword>
<dbReference type="EC" id="2.7.11.1" evidence="1"/>
<dbReference type="CDD" id="cd16383">
    <property type="entry name" value="GUN4"/>
    <property type="match status" value="1"/>
</dbReference>
<dbReference type="Gene3D" id="1.10.10.1770">
    <property type="entry name" value="Gun4-like"/>
    <property type="match status" value="1"/>
</dbReference>
<dbReference type="EMBL" id="JAYGHT010000079">
    <property type="protein sequence ID" value="MEA5520370.1"/>
    <property type="molecule type" value="Genomic_DNA"/>
</dbReference>
<evidence type="ECO:0000256" key="4">
    <source>
        <dbReference type="ARBA" id="ARBA00022741"/>
    </source>
</evidence>
<dbReference type="CDD" id="cd14014">
    <property type="entry name" value="STKc_PknB_like"/>
    <property type="match status" value="1"/>
</dbReference>
<dbReference type="InterPro" id="IPR008629">
    <property type="entry name" value="GUN4-like"/>
</dbReference>
<dbReference type="Pfam" id="PF05419">
    <property type="entry name" value="GUN4"/>
    <property type="match status" value="1"/>
</dbReference>
<comment type="caution">
    <text evidence="12">The sequence shown here is derived from an EMBL/GenBank/DDBJ whole genome shotgun (WGS) entry which is preliminary data.</text>
</comment>
<protein>
    <recommendedName>
        <fullName evidence="1">non-specific serine/threonine protein kinase</fullName>
        <ecNumber evidence="1">2.7.11.1</ecNumber>
    </recommendedName>
</protein>
<evidence type="ECO:0000256" key="5">
    <source>
        <dbReference type="ARBA" id="ARBA00022777"/>
    </source>
</evidence>
<evidence type="ECO:0000256" key="10">
    <source>
        <dbReference type="SAM" id="Phobius"/>
    </source>
</evidence>
<dbReference type="GO" id="GO:0016301">
    <property type="term" value="F:kinase activity"/>
    <property type="evidence" value="ECO:0007669"/>
    <property type="project" value="UniProtKB-KW"/>
</dbReference>
<dbReference type="PROSITE" id="PS00107">
    <property type="entry name" value="PROTEIN_KINASE_ATP"/>
    <property type="match status" value="1"/>
</dbReference>
<dbReference type="PROSITE" id="PS50011">
    <property type="entry name" value="PROTEIN_KINASE_DOM"/>
    <property type="match status" value="1"/>
</dbReference>
<comment type="catalytic activity">
    <reaction evidence="8">
        <text>L-seryl-[protein] + ATP = O-phospho-L-seryl-[protein] + ADP + H(+)</text>
        <dbReference type="Rhea" id="RHEA:17989"/>
        <dbReference type="Rhea" id="RHEA-COMP:9863"/>
        <dbReference type="Rhea" id="RHEA-COMP:11604"/>
        <dbReference type="ChEBI" id="CHEBI:15378"/>
        <dbReference type="ChEBI" id="CHEBI:29999"/>
        <dbReference type="ChEBI" id="CHEBI:30616"/>
        <dbReference type="ChEBI" id="CHEBI:83421"/>
        <dbReference type="ChEBI" id="CHEBI:456216"/>
        <dbReference type="EC" id="2.7.11.1"/>
    </reaction>
</comment>
<feature type="transmembrane region" description="Helical" evidence="10">
    <location>
        <begin position="308"/>
        <end position="330"/>
    </location>
</feature>
<organism evidence="12 13">
    <name type="scientific">Limnoraphis robusta CCNP1315</name>
    <dbReference type="NCBI Taxonomy" id="3110306"/>
    <lineage>
        <taxon>Bacteria</taxon>
        <taxon>Bacillati</taxon>
        <taxon>Cyanobacteriota</taxon>
        <taxon>Cyanophyceae</taxon>
        <taxon>Oscillatoriophycideae</taxon>
        <taxon>Oscillatoriales</taxon>
        <taxon>Sirenicapillariaceae</taxon>
        <taxon>Limnoraphis</taxon>
    </lineage>
</organism>
<evidence type="ECO:0000256" key="1">
    <source>
        <dbReference type="ARBA" id="ARBA00012513"/>
    </source>
</evidence>
<dbReference type="PANTHER" id="PTHR24363:SF0">
    <property type="entry name" value="SERINE_THREONINE KINASE LIKE DOMAIN CONTAINING 1"/>
    <property type="match status" value="1"/>
</dbReference>
<evidence type="ECO:0000256" key="8">
    <source>
        <dbReference type="ARBA" id="ARBA00048679"/>
    </source>
</evidence>
<evidence type="ECO:0000256" key="3">
    <source>
        <dbReference type="ARBA" id="ARBA00022679"/>
    </source>
</evidence>
<proteinExistence type="predicted"/>
<sequence>MTLIDRTLLSRYQVIQKIGTGGFGDTYLAVDLALPGQPQCVVKHLSPKDTSPHVLLVAQRLFEQEAQLLHRLGEHSQIPRLYAHFNENGEFYLVQEFIDGKDLSHELKPGQPLSEEKTVKLLTEILEVLAIVHQENVIHRDLKPTNIMRQSNGKIVLIDFGAVKEIQGLAVNPEGQTHLTVGIGSPGYMPSEQAKGRPKLASDIYAVGIIGIQALTGLKPAQFPYDQKTDEILWRNHATVSDELAKVINKMVQEQLSERYSNASEALAELTPLLTASTANMTASCPSVASVTIPISPNISSNYSRKKFIWGIAALVLIGVGIPTIGYYLAINKPSLEQPEIVTDLPRIENTPLQADYTQLENLLAQGKWKEADQETERIMLEVANKKNQGWVDGNAIASFSCADLRQLDQLWSQYSDGKFGFSIQKEIYQETGNPLGKFEKSTYDQFGNSIGWRKNGNWLSYSDLTFDQNAPKGQFPSCTNADQKFSGCRWPLYLLFERVETCQQQKL</sequence>
<dbReference type="InterPro" id="IPR037215">
    <property type="entry name" value="GUN4-like_sf"/>
</dbReference>
<feature type="domain" description="Protein kinase" evidence="11">
    <location>
        <begin position="12"/>
        <end position="274"/>
    </location>
</feature>
<dbReference type="RefSeq" id="WP_323275666.1">
    <property type="nucleotide sequence ID" value="NZ_JAYGHT010000079.1"/>
</dbReference>
<keyword evidence="4 9" id="KW-0547">Nucleotide-binding</keyword>
<keyword evidence="10" id="KW-0472">Membrane</keyword>
<gene>
    <name evidence="12" type="ORF">VB854_15580</name>
</gene>
<evidence type="ECO:0000256" key="6">
    <source>
        <dbReference type="ARBA" id="ARBA00022840"/>
    </source>
</evidence>
<evidence type="ECO:0000256" key="9">
    <source>
        <dbReference type="PROSITE-ProRule" id="PRU10141"/>
    </source>
</evidence>
<dbReference type="Gene3D" id="1.25.40.620">
    <property type="match status" value="1"/>
</dbReference>
<keyword evidence="13" id="KW-1185">Reference proteome</keyword>
<keyword evidence="3" id="KW-0808">Transferase</keyword>
<keyword evidence="6 9" id="KW-0067">ATP-binding</keyword>